<organism evidence="2 3">
    <name type="scientific">Fusarium oxysporum f. sp. cubense (strain race 4)</name>
    <name type="common">Panama disease fungus</name>
    <dbReference type="NCBI Taxonomy" id="2502994"/>
    <lineage>
        <taxon>Eukaryota</taxon>
        <taxon>Fungi</taxon>
        <taxon>Dikarya</taxon>
        <taxon>Ascomycota</taxon>
        <taxon>Pezizomycotina</taxon>
        <taxon>Sordariomycetes</taxon>
        <taxon>Hypocreomycetidae</taxon>
        <taxon>Hypocreales</taxon>
        <taxon>Nectriaceae</taxon>
        <taxon>Fusarium</taxon>
        <taxon>Fusarium oxysporum species complex</taxon>
    </lineage>
</organism>
<reference evidence="3" key="2">
    <citation type="journal article" date="2014" name="PLoS ONE">
        <title>Genome and Transcriptome Analysis of the Fungal Pathogen Fusarium oxysporum f. sp. cubense Causing Banana Vascular Wilt Disease.</title>
        <authorList>
            <person name="Guo L."/>
            <person name="Han L."/>
            <person name="Yang L."/>
            <person name="Zeng H."/>
            <person name="Fan D."/>
            <person name="Zhu Y."/>
            <person name="Feng Y."/>
            <person name="Wang G."/>
            <person name="Peng C."/>
            <person name="Jiang X."/>
            <person name="Zhou D."/>
            <person name="Ni P."/>
            <person name="Liang C."/>
            <person name="Liu L."/>
            <person name="Wang J."/>
            <person name="Mao C."/>
            <person name="Fang X."/>
            <person name="Peng M."/>
            <person name="Huang J."/>
        </authorList>
    </citation>
    <scope>NUCLEOTIDE SEQUENCE [LARGE SCALE GENOMIC DNA]</scope>
    <source>
        <strain evidence="3">race 4</strain>
    </source>
</reference>
<evidence type="ECO:0000259" key="1">
    <source>
        <dbReference type="Pfam" id="PF20150"/>
    </source>
</evidence>
<evidence type="ECO:0000313" key="2">
    <source>
        <dbReference type="EMBL" id="EMT71897.1"/>
    </source>
</evidence>
<reference evidence="3" key="1">
    <citation type="submission" date="2012-09" db="EMBL/GenBank/DDBJ databases">
        <title>Genome sequencing and comparative transcriptomics of race 1 and race 4 of banana pathogen: Fusarium oxysporum f. sp. cubense.</title>
        <authorList>
            <person name="Fang X."/>
            <person name="Huang J."/>
        </authorList>
    </citation>
    <scope>NUCLEOTIDE SEQUENCE [LARGE SCALE GENOMIC DNA]</scope>
    <source>
        <strain evidence="3">race 4</strain>
    </source>
</reference>
<accession>N1S5S1</accession>
<feature type="domain" description="2EXR" evidence="1">
    <location>
        <begin position="6"/>
        <end position="98"/>
    </location>
</feature>
<name>N1S5S1_FUSC4</name>
<dbReference type="HOGENOM" id="CLU_523777_0_0_1"/>
<dbReference type="OrthoDB" id="3596450at2759"/>
<sequence length="520" mass="61127">MPPQTFHLFSQLPCELRLQIWESAIRKWTTYFYDSSTWNWVGLGAANPKPEAQEKHTYGKNYWNKPHPTNRSVFLWHAGLWMACKESREVMRKRLFKDPCSKGYPDDVDKQVNAGLRKWFYGIEEGVDVIWNGWGRKLEAYEPWLMATSPRDMFCITPGNHSLLARFKLFTRRSDIYIYEYAIEFDTDWTSELAGLDKYRLTDRLSPTLAFAIKVFCEIATQQRSLPSVIHLIDRYSGWKSVSNAEEPSVYYDCKHQYIQIDPSNPLATNRLARSAPMLRFLDQVNRLLKHRLTWKRKTTPWAKHLASGLRLEDRRSKQQIWLHMAFLYMAYLTEDICFVTTDSWESLLRPWKPIYLHTEDARGRKPMKKSRNIGVKFDPSWDEELENACFATVLRDFSPSLAFMIRLLFEVAPDDFPGQSKVMLIDDVSEWQSYDTEGHGGGRIFDSGQEYVELGSLLSSSTHIPLRSSPMDYFADDLSYLFMRKLNEARKWHSRAHLLDTDFFIPVLRRDKQVPMIRK</sequence>
<evidence type="ECO:0000313" key="3">
    <source>
        <dbReference type="Proteomes" id="UP000016929"/>
    </source>
</evidence>
<gene>
    <name evidence="2" type="ORF">FOC4_g10003740</name>
</gene>
<proteinExistence type="predicted"/>
<dbReference type="AlphaFoldDB" id="N1S5S1"/>
<dbReference type="Pfam" id="PF20150">
    <property type="entry name" value="2EXR"/>
    <property type="match status" value="1"/>
</dbReference>
<keyword evidence="3" id="KW-1185">Reference proteome</keyword>
<dbReference type="Proteomes" id="UP000016929">
    <property type="component" value="Unassembled WGS sequence"/>
</dbReference>
<dbReference type="InterPro" id="IPR045518">
    <property type="entry name" value="2EXR"/>
</dbReference>
<protein>
    <recommendedName>
        <fullName evidence="1">2EXR domain-containing protein</fullName>
    </recommendedName>
</protein>
<dbReference type="EMBL" id="KB726281">
    <property type="protein sequence ID" value="EMT71897.1"/>
    <property type="molecule type" value="Genomic_DNA"/>
</dbReference>